<sequence>MPLSAWALPTVDLTLESNSTEKFNPDISKEPAADQRKWIPRVSERALWNQWKPIQ</sequence>
<name>Q8FPT7_COREF</name>
<dbReference type="HOGENOM" id="CLU_3024389_0_0_11"/>
<dbReference type="EMBL" id="BA000035">
    <property type="protein sequence ID" value="BAC18211.1"/>
    <property type="molecule type" value="Genomic_DNA"/>
</dbReference>
<evidence type="ECO:0000313" key="1">
    <source>
        <dbReference type="EMBL" id="BAC18211.1"/>
    </source>
</evidence>
<dbReference type="KEGG" id="cef:CE1401"/>
<keyword evidence="2" id="KW-1185">Reference proteome</keyword>
<evidence type="ECO:0000313" key="2">
    <source>
        <dbReference type="Proteomes" id="UP000001409"/>
    </source>
</evidence>
<accession>C8NL99</accession>
<dbReference type="AlphaFoldDB" id="Q8FPT7"/>
<protein>
    <submittedName>
        <fullName evidence="1">Uncharacterized protein</fullName>
    </submittedName>
</protein>
<proteinExistence type="predicted"/>
<organism evidence="1 2">
    <name type="scientific">Corynebacterium efficiens (strain DSM 44549 / YS-314 / AJ 12310 / JCM 11189 / NBRC 100395)</name>
    <dbReference type="NCBI Taxonomy" id="196164"/>
    <lineage>
        <taxon>Bacteria</taxon>
        <taxon>Bacillati</taxon>
        <taxon>Actinomycetota</taxon>
        <taxon>Actinomycetes</taxon>
        <taxon>Mycobacteriales</taxon>
        <taxon>Corynebacteriaceae</taxon>
        <taxon>Corynebacterium</taxon>
    </lineage>
</organism>
<dbReference type="Proteomes" id="UP000001409">
    <property type="component" value="Chromosome"/>
</dbReference>
<reference evidence="1 2" key="1">
    <citation type="journal article" date="2003" name="Genome Res.">
        <title>Comparative complete genome sequence analysis of the amino acid replacements responsible for the thermostability of Corynebacterium efficiens.</title>
        <authorList>
            <person name="Nishio Y."/>
            <person name="Nakamura Y."/>
            <person name="Kawarabayasi Y."/>
            <person name="Usuda Y."/>
            <person name="Kimura E."/>
            <person name="Sugimoto S."/>
            <person name="Matsui K."/>
            <person name="Yamagishi A."/>
            <person name="Kikuchi H."/>
            <person name="Ikeo K."/>
            <person name="Gojobori T."/>
        </authorList>
    </citation>
    <scope>NUCLEOTIDE SEQUENCE [LARGE SCALE GENOMIC DNA]</scope>
    <source>
        <strain evidence="2">DSM 44549 / YS-314 / AJ 12310 / JCM 11189 / NBRC 100395</strain>
    </source>
</reference>
<accession>Q8FPT7</accession>